<organism evidence="2 3">
    <name type="scientific">Ammonicoccus fulvus</name>
    <dbReference type="NCBI Taxonomy" id="3138240"/>
    <lineage>
        <taxon>Bacteria</taxon>
        <taxon>Bacillati</taxon>
        <taxon>Actinomycetota</taxon>
        <taxon>Actinomycetes</taxon>
        <taxon>Propionibacteriales</taxon>
        <taxon>Propionibacteriaceae</taxon>
        <taxon>Ammonicoccus</taxon>
    </lineage>
</organism>
<name>A0ABZ3FUK7_9ACTN</name>
<feature type="compositionally biased region" description="Basic and acidic residues" evidence="1">
    <location>
        <begin position="49"/>
        <end position="64"/>
    </location>
</feature>
<evidence type="ECO:0000313" key="3">
    <source>
        <dbReference type="Proteomes" id="UP001442841"/>
    </source>
</evidence>
<evidence type="ECO:0000313" key="2">
    <source>
        <dbReference type="EMBL" id="XAN08419.1"/>
    </source>
</evidence>
<reference evidence="2 3" key="1">
    <citation type="submission" date="2024-04" db="EMBL/GenBank/DDBJ databases">
        <title>Isolation of an actinomycete strain from pig manure.</title>
        <authorList>
            <person name="Gong T."/>
            <person name="Yu Z."/>
            <person name="An M."/>
            <person name="Wei C."/>
            <person name="Yang W."/>
            <person name="Liu L."/>
        </authorList>
    </citation>
    <scope>NUCLEOTIDE SEQUENCE [LARGE SCALE GENOMIC DNA]</scope>
    <source>
        <strain evidence="2 3">ZF39</strain>
    </source>
</reference>
<keyword evidence="3" id="KW-1185">Reference proteome</keyword>
<dbReference type="EMBL" id="CP154795">
    <property type="protein sequence ID" value="XAN08419.1"/>
    <property type="molecule type" value="Genomic_DNA"/>
</dbReference>
<accession>A0ABZ3FUK7</accession>
<feature type="region of interest" description="Disordered" evidence="1">
    <location>
        <begin position="1"/>
        <end position="73"/>
    </location>
</feature>
<evidence type="ECO:0000256" key="1">
    <source>
        <dbReference type="SAM" id="MobiDB-lite"/>
    </source>
</evidence>
<dbReference type="Proteomes" id="UP001442841">
    <property type="component" value="Chromosome"/>
</dbReference>
<proteinExistence type="predicted"/>
<gene>
    <name evidence="2" type="ORF">AADG42_14275</name>
</gene>
<sequence>MDASAAVNASVAAQASESAAPTSRTSIDPTTVRAERAQDPAKSGAQAPDGRKVEVKNVRPKIERYGGLAKTGN</sequence>
<protein>
    <submittedName>
        <fullName evidence="2">Uncharacterized protein</fullName>
    </submittedName>
</protein>
<feature type="compositionally biased region" description="Low complexity" evidence="1">
    <location>
        <begin position="1"/>
        <end position="20"/>
    </location>
</feature>
<dbReference type="RefSeq" id="WP_425310945.1">
    <property type="nucleotide sequence ID" value="NZ_CP154795.1"/>
</dbReference>